<dbReference type="InterPro" id="IPR002114">
    <property type="entry name" value="PTS_HPr_Ser_P_site"/>
</dbReference>
<feature type="domain" description="HPr" evidence="6">
    <location>
        <begin position="1"/>
        <end position="88"/>
    </location>
</feature>
<protein>
    <recommendedName>
        <fullName evidence="3">Phosphocarrier protein HPr</fullName>
    </recommendedName>
</protein>
<accession>A0A1T4PS88</accession>
<dbReference type="PANTHER" id="PTHR33705">
    <property type="entry name" value="PHOSPHOCARRIER PROTEIN HPR"/>
    <property type="match status" value="1"/>
</dbReference>
<evidence type="ECO:0000256" key="3">
    <source>
        <dbReference type="ARBA" id="ARBA00020422"/>
    </source>
</evidence>
<evidence type="ECO:0000313" key="7">
    <source>
        <dbReference type="EMBL" id="SJZ94413.1"/>
    </source>
</evidence>
<reference evidence="8" key="1">
    <citation type="submission" date="2017-02" db="EMBL/GenBank/DDBJ databases">
        <authorList>
            <person name="Varghese N."/>
            <person name="Submissions S."/>
        </authorList>
    </citation>
    <scope>NUCLEOTIDE SEQUENCE [LARGE SCALE GENOMIC DNA]</scope>
    <source>
        <strain evidence="8">ATCC BAA-73</strain>
    </source>
</reference>
<evidence type="ECO:0000313" key="8">
    <source>
        <dbReference type="Proteomes" id="UP000190625"/>
    </source>
</evidence>
<comment type="function">
    <text evidence="1">General (non sugar-specific) component of the phosphoenolpyruvate-dependent sugar phosphotransferase system (sugar PTS). This major carbohydrate active-transport system catalyzes the phosphorylation of incoming sugar substrates concomitantly with their translocation across the cell membrane. The phosphoryl group from phosphoenolpyruvate (PEP) is transferred to the phosphoryl carrier protein HPr by enzyme I. Phospho-HPr then transfers it to the PTS EIIA domain.</text>
</comment>
<keyword evidence="4" id="KW-0963">Cytoplasm</keyword>
<dbReference type="PROSITE" id="PS00369">
    <property type="entry name" value="PTS_HPR_HIS"/>
    <property type="match status" value="1"/>
</dbReference>
<organism evidence="7 8">
    <name type="scientific">Selenihalanaerobacter shriftii</name>
    <dbReference type="NCBI Taxonomy" id="142842"/>
    <lineage>
        <taxon>Bacteria</taxon>
        <taxon>Bacillati</taxon>
        <taxon>Bacillota</taxon>
        <taxon>Clostridia</taxon>
        <taxon>Halanaerobiales</taxon>
        <taxon>Halobacteroidaceae</taxon>
        <taxon>Selenihalanaerobacter</taxon>
    </lineage>
</organism>
<dbReference type="InterPro" id="IPR035895">
    <property type="entry name" value="HPr-like_sf"/>
</dbReference>
<dbReference type="SUPFAM" id="SSF55594">
    <property type="entry name" value="HPr-like"/>
    <property type="match status" value="1"/>
</dbReference>
<dbReference type="Pfam" id="PF00381">
    <property type="entry name" value="PTS-HPr"/>
    <property type="match status" value="1"/>
</dbReference>
<dbReference type="GO" id="GO:0005737">
    <property type="term" value="C:cytoplasm"/>
    <property type="evidence" value="ECO:0007669"/>
    <property type="project" value="UniProtKB-SubCell"/>
</dbReference>
<dbReference type="PANTHER" id="PTHR33705:SF2">
    <property type="entry name" value="PHOSPHOCARRIER PROTEIN NPR"/>
    <property type="match status" value="1"/>
</dbReference>
<dbReference type="PROSITE" id="PS00589">
    <property type="entry name" value="PTS_HPR_SER"/>
    <property type="match status" value="1"/>
</dbReference>
<dbReference type="Proteomes" id="UP000190625">
    <property type="component" value="Unassembled WGS sequence"/>
</dbReference>
<name>A0A1T4PS88_9FIRM</name>
<dbReference type="Gene3D" id="3.30.1340.10">
    <property type="entry name" value="HPr-like"/>
    <property type="match status" value="1"/>
</dbReference>
<dbReference type="STRING" id="142842.SAMN02745118_02289"/>
<comment type="subcellular location">
    <subcellularLocation>
        <location evidence="2">Cytoplasm</location>
    </subcellularLocation>
</comment>
<evidence type="ECO:0000256" key="2">
    <source>
        <dbReference type="ARBA" id="ARBA00004496"/>
    </source>
</evidence>
<dbReference type="PROSITE" id="PS51350">
    <property type="entry name" value="PTS_HPR_DOM"/>
    <property type="match status" value="1"/>
</dbReference>
<dbReference type="PRINTS" id="PR00107">
    <property type="entry name" value="PHOSPHOCPHPR"/>
</dbReference>
<evidence type="ECO:0000256" key="4">
    <source>
        <dbReference type="ARBA" id="ARBA00022490"/>
    </source>
</evidence>
<dbReference type="InterPro" id="IPR001020">
    <property type="entry name" value="PTS_HPr_His_P_site"/>
</dbReference>
<dbReference type="EMBL" id="FUWM01000021">
    <property type="protein sequence ID" value="SJZ94413.1"/>
    <property type="molecule type" value="Genomic_DNA"/>
</dbReference>
<gene>
    <name evidence="7" type="ORF">SAMN02745118_02289</name>
</gene>
<proteinExistence type="predicted"/>
<dbReference type="RefSeq" id="WP_078810725.1">
    <property type="nucleotide sequence ID" value="NZ_FUWM01000021.1"/>
</dbReference>
<dbReference type="NCBIfam" id="NF010352">
    <property type="entry name" value="PRK13780.1"/>
    <property type="match status" value="1"/>
</dbReference>
<evidence type="ECO:0000256" key="1">
    <source>
        <dbReference type="ARBA" id="ARBA00003681"/>
    </source>
</evidence>
<dbReference type="InterPro" id="IPR000032">
    <property type="entry name" value="HPr-like"/>
</dbReference>
<dbReference type="CDD" id="cd00367">
    <property type="entry name" value="PTS-HPr_like"/>
    <property type="match status" value="1"/>
</dbReference>
<dbReference type="OrthoDB" id="9809047at2"/>
<keyword evidence="5" id="KW-0598">Phosphotransferase system</keyword>
<evidence type="ECO:0000259" key="6">
    <source>
        <dbReference type="PROSITE" id="PS51350"/>
    </source>
</evidence>
<evidence type="ECO:0000256" key="5">
    <source>
        <dbReference type="ARBA" id="ARBA00022683"/>
    </source>
</evidence>
<dbReference type="NCBIfam" id="TIGR01003">
    <property type="entry name" value="PTS_HPr_family"/>
    <property type="match status" value="1"/>
</dbReference>
<dbReference type="InterPro" id="IPR050399">
    <property type="entry name" value="HPr"/>
</dbReference>
<keyword evidence="8" id="KW-1185">Reference proteome</keyword>
<dbReference type="GO" id="GO:0009401">
    <property type="term" value="P:phosphoenolpyruvate-dependent sugar phosphotransferase system"/>
    <property type="evidence" value="ECO:0007669"/>
    <property type="project" value="UniProtKB-KW"/>
</dbReference>
<dbReference type="AlphaFoldDB" id="A0A1T4PS88"/>
<sequence>MLEKQITVKNETGIHARPASLLVQTANEFNADIKLVKDGQEVNAKSIMGVMSLGVNSNTQITIKADGDDSKEAVDAIIDLIENNFNEE</sequence>